<dbReference type="InterPro" id="IPR046357">
    <property type="entry name" value="PPIase_dom_sf"/>
</dbReference>
<dbReference type="AlphaFoldDB" id="A0A347ULN7"/>
<protein>
    <recommendedName>
        <fullName evidence="1">Parvulin-like PPIase</fullName>
    </recommendedName>
    <alternativeName>
        <fullName evidence="3">Peptidyl-prolyl cis-trans isomerase plp</fullName>
    </alternativeName>
    <alternativeName>
        <fullName evidence="4">Rotamase plp</fullName>
    </alternativeName>
</protein>
<dbReference type="Gene3D" id="3.10.50.40">
    <property type="match status" value="1"/>
</dbReference>
<feature type="domain" description="PpiC" evidence="7">
    <location>
        <begin position="163"/>
        <end position="260"/>
    </location>
</feature>
<dbReference type="PANTHER" id="PTHR47637">
    <property type="entry name" value="CHAPERONE SURA"/>
    <property type="match status" value="1"/>
</dbReference>
<evidence type="ECO:0000256" key="6">
    <source>
        <dbReference type="SAM" id="SignalP"/>
    </source>
</evidence>
<accession>A0A347ULN7</accession>
<dbReference type="Proteomes" id="UP000261704">
    <property type="component" value="Chromosome"/>
</dbReference>
<dbReference type="SUPFAM" id="SSF109998">
    <property type="entry name" value="Triger factor/SurA peptide-binding domain-like"/>
    <property type="match status" value="1"/>
</dbReference>
<dbReference type="InterPro" id="IPR050280">
    <property type="entry name" value="OMP_Chaperone_SurA"/>
</dbReference>
<proteinExistence type="predicted"/>
<dbReference type="Pfam" id="PF00639">
    <property type="entry name" value="Rotamase"/>
    <property type="match status" value="1"/>
</dbReference>
<evidence type="ECO:0000259" key="7">
    <source>
        <dbReference type="PROSITE" id="PS50198"/>
    </source>
</evidence>
<dbReference type="EMBL" id="CP032125">
    <property type="protein sequence ID" value="AXX99765.1"/>
    <property type="molecule type" value="Genomic_DNA"/>
</dbReference>
<evidence type="ECO:0000313" key="9">
    <source>
        <dbReference type="Proteomes" id="UP000261704"/>
    </source>
</evidence>
<dbReference type="InterPro" id="IPR027304">
    <property type="entry name" value="Trigger_fact/SurA_dom_sf"/>
</dbReference>
<sequence>MRILTLCLTFTGLVLTGLAAPVSAQNLFSPAVKVNEQVVTQYEVQQRARFMTLLRAPGNAQEQALKGLIDERLQTAAAAAAGINPTEEEVQGGMEEFAARANLTAEQFVKALASGGVAAETFRDFVKSGLAWRSLMRAKFGPRVQVTEDEIDRAIAQTSSKGGLRVLLSEIILPANTPQATAASQKRAEKIAQTTSLSVFSANARRYSASPSARQGGRLQWMPLSNLPAAIRGQILALSPGQVTAPISITNGIVLFQLRAIEETDAGAPKDLSLEYAQYFIAGGQSDAALKEAARIKAKVDTCDDLYGINKGKPEELLQIDTQPVSQVPQDIALELAKLDPGEVSTRLTRNNGQTLVFLMMCGRTPELGEDVSRQTIRAQLVNQRLQSYADGYLSELKADATIVYP</sequence>
<organism evidence="8 9">
    <name type="scientific">Profundibacter amoris</name>
    <dbReference type="NCBI Taxonomy" id="2171755"/>
    <lineage>
        <taxon>Bacteria</taxon>
        <taxon>Pseudomonadati</taxon>
        <taxon>Pseudomonadota</taxon>
        <taxon>Alphaproteobacteria</taxon>
        <taxon>Rhodobacterales</taxon>
        <taxon>Paracoccaceae</taxon>
        <taxon>Profundibacter</taxon>
    </lineage>
</organism>
<dbReference type="Gene3D" id="1.10.4030.10">
    <property type="entry name" value="Porin chaperone SurA, peptide-binding domain"/>
    <property type="match status" value="1"/>
</dbReference>
<evidence type="ECO:0000256" key="5">
    <source>
        <dbReference type="PROSITE-ProRule" id="PRU00278"/>
    </source>
</evidence>
<evidence type="ECO:0000256" key="4">
    <source>
        <dbReference type="ARBA" id="ARBA00031484"/>
    </source>
</evidence>
<evidence type="ECO:0000256" key="3">
    <source>
        <dbReference type="ARBA" id="ARBA00030642"/>
    </source>
</evidence>
<dbReference type="GO" id="GO:0003755">
    <property type="term" value="F:peptidyl-prolyl cis-trans isomerase activity"/>
    <property type="evidence" value="ECO:0007669"/>
    <property type="project" value="UniProtKB-KW"/>
</dbReference>
<evidence type="ECO:0000313" key="8">
    <source>
        <dbReference type="EMBL" id="AXX99765.1"/>
    </source>
</evidence>
<dbReference type="KEGG" id="pamo:BAR1_09390"/>
<name>A0A347ULN7_9RHOB</name>
<keyword evidence="9" id="KW-1185">Reference proteome</keyword>
<evidence type="ECO:0000256" key="1">
    <source>
        <dbReference type="ARBA" id="ARBA00018370"/>
    </source>
</evidence>
<dbReference type="SUPFAM" id="SSF54534">
    <property type="entry name" value="FKBP-like"/>
    <property type="match status" value="1"/>
</dbReference>
<feature type="chain" id="PRO_5016575675" description="Parvulin-like PPIase" evidence="6">
    <location>
        <begin position="20"/>
        <end position="406"/>
    </location>
</feature>
<dbReference type="PROSITE" id="PS50198">
    <property type="entry name" value="PPIC_PPIASE_2"/>
    <property type="match status" value="1"/>
</dbReference>
<keyword evidence="5 8" id="KW-0413">Isomerase</keyword>
<dbReference type="InterPro" id="IPR000297">
    <property type="entry name" value="PPIase_PpiC"/>
</dbReference>
<gene>
    <name evidence="8" type="ORF">BAR1_09390</name>
</gene>
<keyword evidence="2 6" id="KW-0732">Signal</keyword>
<evidence type="ECO:0000256" key="2">
    <source>
        <dbReference type="ARBA" id="ARBA00022729"/>
    </source>
</evidence>
<feature type="signal peptide" evidence="6">
    <location>
        <begin position="1"/>
        <end position="19"/>
    </location>
</feature>
<dbReference type="OrthoDB" id="9791746at2"/>
<reference evidence="8 9" key="1">
    <citation type="submission" date="2018-09" db="EMBL/GenBank/DDBJ databases">
        <title>Profundibacter amoris BAR1 gen. nov., sp. nov., a new member of the Roseobacter clade isolated at Lokis Castle Vent Field on the Arctic Mid-Oceanic Ridge.</title>
        <authorList>
            <person name="Le Moine Bauer S."/>
            <person name="Sjoeberg A.G."/>
            <person name="L'Haridon S."/>
            <person name="Stokke R."/>
            <person name="Roalkvam I."/>
            <person name="Steen I.H."/>
            <person name="Dahle H."/>
        </authorList>
    </citation>
    <scope>NUCLEOTIDE SEQUENCE [LARGE SCALE GENOMIC DNA]</scope>
    <source>
        <strain evidence="8 9">BAR1</strain>
    </source>
</reference>
<dbReference type="Pfam" id="PF13624">
    <property type="entry name" value="SurA_N_3"/>
    <property type="match status" value="1"/>
</dbReference>
<dbReference type="PANTHER" id="PTHR47637:SF1">
    <property type="entry name" value="CHAPERONE SURA"/>
    <property type="match status" value="1"/>
</dbReference>
<keyword evidence="5" id="KW-0697">Rotamase</keyword>